<feature type="compositionally biased region" description="Low complexity" evidence="1">
    <location>
        <begin position="320"/>
        <end position="331"/>
    </location>
</feature>
<gene>
    <name evidence="2" type="ORF">ESCO_001421</name>
</gene>
<feature type="region of interest" description="Disordered" evidence="1">
    <location>
        <begin position="88"/>
        <end position="108"/>
    </location>
</feature>
<accession>A0A0M8N2L9</accession>
<name>A0A0M8N2L9_ESCWE</name>
<keyword evidence="3" id="KW-1185">Reference proteome</keyword>
<feature type="compositionally biased region" description="Low complexity" evidence="1">
    <location>
        <begin position="235"/>
        <end position="271"/>
    </location>
</feature>
<feature type="region of interest" description="Disordered" evidence="1">
    <location>
        <begin position="212"/>
        <end position="347"/>
    </location>
</feature>
<dbReference type="EMBL" id="LGSR01000020">
    <property type="protein sequence ID" value="KOS18521.1"/>
    <property type="molecule type" value="Genomic_DNA"/>
</dbReference>
<dbReference type="Proteomes" id="UP000053831">
    <property type="component" value="Unassembled WGS sequence"/>
</dbReference>
<feature type="compositionally biased region" description="Low complexity" evidence="1">
    <location>
        <begin position="88"/>
        <end position="104"/>
    </location>
</feature>
<organism evidence="2 3">
    <name type="scientific">Escovopsis weberi</name>
    <dbReference type="NCBI Taxonomy" id="150374"/>
    <lineage>
        <taxon>Eukaryota</taxon>
        <taxon>Fungi</taxon>
        <taxon>Dikarya</taxon>
        <taxon>Ascomycota</taxon>
        <taxon>Pezizomycotina</taxon>
        <taxon>Sordariomycetes</taxon>
        <taxon>Hypocreomycetidae</taxon>
        <taxon>Hypocreales</taxon>
        <taxon>Hypocreaceae</taxon>
        <taxon>Escovopsis</taxon>
    </lineage>
</organism>
<evidence type="ECO:0008006" key="4">
    <source>
        <dbReference type="Google" id="ProtNLM"/>
    </source>
</evidence>
<feature type="compositionally biased region" description="Polar residues" evidence="1">
    <location>
        <begin position="214"/>
        <end position="226"/>
    </location>
</feature>
<evidence type="ECO:0000313" key="3">
    <source>
        <dbReference type="Proteomes" id="UP000053831"/>
    </source>
</evidence>
<feature type="compositionally biased region" description="Polar residues" evidence="1">
    <location>
        <begin position="332"/>
        <end position="347"/>
    </location>
</feature>
<dbReference type="OrthoDB" id="3882058at2759"/>
<evidence type="ECO:0000256" key="1">
    <source>
        <dbReference type="SAM" id="MobiDB-lite"/>
    </source>
</evidence>
<protein>
    <recommendedName>
        <fullName evidence="4">Only prolin and serin are matching in the corresponding protein</fullName>
    </recommendedName>
</protein>
<feature type="compositionally biased region" description="Basic and acidic residues" evidence="1">
    <location>
        <begin position="283"/>
        <end position="293"/>
    </location>
</feature>
<sequence>MSISTYSCPHKTEFCDSSTHAETRLAPASLPGLAQDPKMLDERVVSLEGCDLTYVYYTTNSSCSDITSPITPTFSARSHLRCSSSASSLELPPQPLEGPGSPCPVSTKASLRHLPDVQEEPLERDDDQDSLSDYFDLYSCLCDRACKHHESPDVVFNGDLVNELGIDYDLGFSSDNDAASDARKKKRATGDTFVSITSRFNVRMPSISRWRGTRQATHVMSSPTNARSRESFSKGPGECVSSRSSSVSSPGRRFPVILSDSSVSPSKSVESLHARGAAVETVQDERARTECDRSMATTPLLPPMMTGSLRNLPQKSPLQSPSIASTSPASPQLQRSSISTEPSRNSLQQMPALAELPFSLPPSIVQEQDAWSDRLGHANFTIMPVPYELDSMTTEAVMKYRDDWDAARVNYTKHLVRTGENYGHTSKIYALTEAKWAETEQKWRATYDIALRELDSIAPTSMMMSRSRSRGRGRGRAEATLYAGARGHFSSNDDALAAVHWRRMEDCVPAAVPQLLEALDADGKFPSRGDEGIVGPMQRDAYMLRR</sequence>
<feature type="compositionally biased region" description="Polar residues" evidence="1">
    <location>
        <begin position="308"/>
        <end position="319"/>
    </location>
</feature>
<evidence type="ECO:0000313" key="2">
    <source>
        <dbReference type="EMBL" id="KOS18521.1"/>
    </source>
</evidence>
<proteinExistence type="predicted"/>
<comment type="caution">
    <text evidence="2">The sequence shown here is derived from an EMBL/GenBank/DDBJ whole genome shotgun (WGS) entry which is preliminary data.</text>
</comment>
<dbReference type="AlphaFoldDB" id="A0A0M8N2L9"/>
<reference evidence="2 3" key="1">
    <citation type="submission" date="2015-07" db="EMBL/GenBank/DDBJ databases">
        <title>The genome of the fungus Escovopsis weberi, a specialized disease agent of ant agriculture.</title>
        <authorList>
            <person name="de Man T.J."/>
            <person name="Stajich J.E."/>
            <person name="Kubicek C.P."/>
            <person name="Chenthamara K."/>
            <person name="Atanasova L."/>
            <person name="Druzhinina I.S."/>
            <person name="Birnbaum S."/>
            <person name="Barribeau S.M."/>
            <person name="Teiling C."/>
            <person name="Suen G."/>
            <person name="Currie C."/>
            <person name="Gerardo N.M."/>
        </authorList>
    </citation>
    <scope>NUCLEOTIDE SEQUENCE [LARGE SCALE GENOMIC DNA]</scope>
</reference>